<dbReference type="SUPFAM" id="SSF50182">
    <property type="entry name" value="Sm-like ribonucleoproteins"/>
    <property type="match status" value="1"/>
</dbReference>
<proteinExistence type="inferred from homology"/>
<dbReference type="Gene3D" id="1.10.287.1260">
    <property type="match status" value="1"/>
</dbReference>
<evidence type="ECO:0000256" key="4">
    <source>
        <dbReference type="ARBA" id="ARBA00022692"/>
    </source>
</evidence>
<evidence type="ECO:0000256" key="3">
    <source>
        <dbReference type="ARBA" id="ARBA00022475"/>
    </source>
</evidence>
<feature type="domain" description="Mechanosensitive ion channel transmembrane helices 2/3" evidence="10">
    <location>
        <begin position="143"/>
        <end position="184"/>
    </location>
</feature>
<comment type="similarity">
    <text evidence="2">Belongs to the MscS (TC 1.A.23) family.</text>
</comment>
<evidence type="ECO:0000259" key="10">
    <source>
        <dbReference type="Pfam" id="PF21088"/>
    </source>
</evidence>
<feature type="domain" description="Mechanosensitive ion channel MscS C-terminal" evidence="9">
    <location>
        <begin position="258"/>
        <end position="345"/>
    </location>
</feature>
<evidence type="ECO:0000256" key="5">
    <source>
        <dbReference type="ARBA" id="ARBA00022989"/>
    </source>
</evidence>
<dbReference type="EMBL" id="VWXL01000036">
    <property type="protein sequence ID" value="MVB10513.1"/>
    <property type="molecule type" value="Genomic_DNA"/>
</dbReference>
<sequence length="358" mass="40388">MTPVLDFMRKLWQIAWVADFAIPLAVLLIFYLLRGSAVSWLFRPVRKLNRGKSWPVELEHSFQKPLRVLIAACGAYAALWISPAVAHTGPFWAVAVKCFRSLLILLLAWGFSRLCDSRELTGGLLLKKLDVNTDGVLFPFLSKILRFIILCLAFLIIAQEWNYSISGLLAGLGLGGLAFALAAQDMLSNLFGGLVIFLDRPFTIGDWIQADDTEGTVEDINFRSVKVRTFSQAVVTIPNSKLVDRPVTNYSRMGKRKVSFTVGLKYGTTERQLRACADRIRQMLLQNEEIDPDTVIVAFNSIGESSLDLMLYFFTKTTDWQKHLKVREDVFYGVLRIVEEEKAEIAFPTRTVQVEKGI</sequence>
<dbReference type="EMBL" id="CP060286">
    <property type="protein sequence ID" value="QNK40134.1"/>
    <property type="molecule type" value="Genomic_DNA"/>
</dbReference>
<evidence type="ECO:0000313" key="12">
    <source>
        <dbReference type="EMBL" id="QNK40134.1"/>
    </source>
</evidence>
<dbReference type="OrthoDB" id="9809206at2"/>
<accession>A0A7G8T943</accession>
<name>A0A6N8HYV7_9FIRM</name>
<comment type="subcellular location">
    <subcellularLocation>
        <location evidence="1">Cell membrane</location>
        <topology evidence="1">Multi-pass membrane protein</topology>
    </subcellularLocation>
</comment>
<gene>
    <name evidence="11" type="ORF">CAFE_12040</name>
    <name evidence="12" type="ORF">HCR03_15820</name>
</gene>
<evidence type="ECO:0000259" key="9">
    <source>
        <dbReference type="Pfam" id="PF21082"/>
    </source>
</evidence>
<evidence type="ECO:0000256" key="7">
    <source>
        <dbReference type="SAM" id="Phobius"/>
    </source>
</evidence>
<dbReference type="SUPFAM" id="SSF82689">
    <property type="entry name" value="Mechanosensitive channel protein MscS (YggB), C-terminal domain"/>
    <property type="match status" value="1"/>
</dbReference>
<dbReference type="InterPro" id="IPR011014">
    <property type="entry name" value="MscS_channel_TM-2"/>
</dbReference>
<dbReference type="InterPro" id="IPR045042">
    <property type="entry name" value="YnaI-like"/>
</dbReference>
<dbReference type="InterPro" id="IPR011066">
    <property type="entry name" value="MscS_channel_C_sf"/>
</dbReference>
<organism evidence="11 13">
    <name type="scientific">Caproicibacter fermentans</name>
    <dbReference type="NCBI Taxonomy" id="2576756"/>
    <lineage>
        <taxon>Bacteria</taxon>
        <taxon>Bacillati</taxon>
        <taxon>Bacillota</taxon>
        <taxon>Clostridia</taxon>
        <taxon>Eubacteriales</taxon>
        <taxon>Acutalibacteraceae</taxon>
        <taxon>Caproicibacter</taxon>
    </lineage>
</organism>
<dbReference type="GO" id="GO:0055085">
    <property type="term" value="P:transmembrane transport"/>
    <property type="evidence" value="ECO:0007669"/>
    <property type="project" value="InterPro"/>
</dbReference>
<evidence type="ECO:0000313" key="11">
    <source>
        <dbReference type="EMBL" id="MVB10513.1"/>
    </source>
</evidence>
<dbReference type="GO" id="GO:0005886">
    <property type="term" value="C:plasma membrane"/>
    <property type="evidence" value="ECO:0007669"/>
    <property type="project" value="UniProtKB-SubCell"/>
</dbReference>
<dbReference type="Gene3D" id="3.30.70.100">
    <property type="match status" value="1"/>
</dbReference>
<keyword evidence="5 7" id="KW-1133">Transmembrane helix</keyword>
<feature type="transmembrane region" description="Helical" evidence="7">
    <location>
        <begin position="20"/>
        <end position="42"/>
    </location>
</feature>
<dbReference type="PANTHER" id="PTHR43634">
    <property type="entry name" value="OW CONDUCTANCE MECHANOSENSITIVE CHANNEL"/>
    <property type="match status" value="1"/>
</dbReference>
<dbReference type="InterPro" id="IPR049278">
    <property type="entry name" value="MS_channel_C"/>
</dbReference>
<evidence type="ECO:0000256" key="2">
    <source>
        <dbReference type="ARBA" id="ARBA00008017"/>
    </source>
</evidence>
<evidence type="ECO:0000256" key="6">
    <source>
        <dbReference type="ARBA" id="ARBA00023136"/>
    </source>
</evidence>
<dbReference type="Gene3D" id="2.30.30.60">
    <property type="match status" value="1"/>
</dbReference>
<dbReference type="Pfam" id="PF21088">
    <property type="entry name" value="MS_channel_1st"/>
    <property type="match status" value="1"/>
</dbReference>
<evidence type="ECO:0000256" key="1">
    <source>
        <dbReference type="ARBA" id="ARBA00004651"/>
    </source>
</evidence>
<dbReference type="InterPro" id="IPR049142">
    <property type="entry name" value="MS_channel_1st"/>
</dbReference>
<reference evidence="12 14" key="2">
    <citation type="submission" date="2020-08" db="EMBL/GenBank/DDBJ databases">
        <title>The isolate Caproiciproducens sp. 7D4C2 produces n-caproate at mildly acidic conditions from hexoses: genome and rBOX comparison with related strains and chain-elongating bacteria.</title>
        <authorList>
            <person name="Esquivel-Elizondo S."/>
            <person name="Bagci C."/>
            <person name="Temovska M."/>
            <person name="Jeon B.S."/>
            <person name="Bessarab I."/>
            <person name="Williams R.B.H."/>
            <person name="Huson D.H."/>
            <person name="Angenent L.T."/>
        </authorList>
    </citation>
    <scope>NUCLEOTIDE SEQUENCE [LARGE SCALE GENOMIC DNA]</scope>
    <source>
        <strain evidence="12 14">7D4C2</strain>
    </source>
</reference>
<dbReference type="AlphaFoldDB" id="A0A6N8HYV7"/>
<feature type="transmembrane region" description="Helical" evidence="7">
    <location>
        <begin position="136"/>
        <end position="157"/>
    </location>
</feature>
<evidence type="ECO:0000259" key="8">
    <source>
        <dbReference type="Pfam" id="PF00924"/>
    </source>
</evidence>
<dbReference type="InterPro" id="IPR006685">
    <property type="entry name" value="MscS_channel_2nd"/>
</dbReference>
<evidence type="ECO:0000313" key="13">
    <source>
        <dbReference type="Proteomes" id="UP000469440"/>
    </source>
</evidence>
<dbReference type="Proteomes" id="UP000469440">
    <property type="component" value="Unassembled WGS sequence"/>
</dbReference>
<protein>
    <submittedName>
        <fullName evidence="11 12">Mechanosensitive ion channel</fullName>
    </submittedName>
</protein>
<dbReference type="Proteomes" id="UP000515909">
    <property type="component" value="Chromosome"/>
</dbReference>
<dbReference type="PANTHER" id="PTHR43634:SF2">
    <property type="entry name" value="LOW CONDUCTANCE MECHANOSENSITIVE CHANNEL YNAI"/>
    <property type="match status" value="1"/>
</dbReference>
<feature type="domain" description="Mechanosensitive ion channel MscS" evidence="8">
    <location>
        <begin position="185"/>
        <end position="252"/>
    </location>
</feature>
<keyword evidence="3" id="KW-1003">Cell membrane</keyword>
<dbReference type="Pfam" id="PF00924">
    <property type="entry name" value="MS_channel_2nd"/>
    <property type="match status" value="1"/>
</dbReference>
<evidence type="ECO:0000313" key="14">
    <source>
        <dbReference type="Proteomes" id="UP000515909"/>
    </source>
</evidence>
<dbReference type="RefSeq" id="WP_156990111.1">
    <property type="nucleotide sequence ID" value="NZ_CP060286.1"/>
</dbReference>
<dbReference type="InterPro" id="IPR010920">
    <property type="entry name" value="LSM_dom_sf"/>
</dbReference>
<keyword evidence="4 7" id="KW-0812">Transmembrane</keyword>
<feature type="transmembrane region" description="Helical" evidence="7">
    <location>
        <begin position="68"/>
        <end position="86"/>
    </location>
</feature>
<accession>A0A6N8HYV7</accession>
<keyword evidence="13" id="KW-1185">Reference proteome</keyword>
<reference evidence="11 13" key="1">
    <citation type="submission" date="2019-09" db="EMBL/GenBank/DDBJ databases">
        <title>Genome sequence of Clostridium sp. EA1.</title>
        <authorList>
            <person name="Poehlein A."/>
            <person name="Bengelsdorf F.R."/>
            <person name="Daniel R."/>
        </authorList>
    </citation>
    <scope>NUCLEOTIDE SEQUENCE [LARGE SCALE GENOMIC DNA]</scope>
    <source>
        <strain evidence="11 13">EA1</strain>
    </source>
</reference>
<dbReference type="InterPro" id="IPR023408">
    <property type="entry name" value="MscS_beta-dom_sf"/>
</dbReference>
<dbReference type="Pfam" id="PF21082">
    <property type="entry name" value="MS_channel_3rd"/>
    <property type="match status" value="1"/>
</dbReference>
<dbReference type="KEGG" id="cfem:HCR03_15820"/>
<keyword evidence="6 7" id="KW-0472">Membrane</keyword>
<feature type="transmembrane region" description="Helical" evidence="7">
    <location>
        <begin position="163"/>
        <end position="183"/>
    </location>
</feature>
<dbReference type="SUPFAM" id="SSF82861">
    <property type="entry name" value="Mechanosensitive channel protein MscS (YggB), transmembrane region"/>
    <property type="match status" value="1"/>
</dbReference>